<dbReference type="GO" id="GO:0004497">
    <property type="term" value="F:monooxygenase activity"/>
    <property type="evidence" value="ECO:0007669"/>
    <property type="project" value="UniProtKB-KW"/>
</dbReference>
<comment type="caution">
    <text evidence="10">The sequence shown here is derived from an EMBL/GenBank/DDBJ whole genome shotgun (WGS) entry which is preliminary data.</text>
</comment>
<evidence type="ECO:0000256" key="2">
    <source>
        <dbReference type="ARBA" id="ARBA00010617"/>
    </source>
</evidence>
<keyword evidence="3 8" id="KW-0349">Heme</keyword>
<keyword evidence="6 8" id="KW-0408">Iron</keyword>
<dbReference type="GO" id="GO:0005506">
    <property type="term" value="F:iron ion binding"/>
    <property type="evidence" value="ECO:0007669"/>
    <property type="project" value="InterPro"/>
</dbReference>
<keyword evidence="9" id="KW-0472">Membrane</keyword>
<dbReference type="GO" id="GO:0016705">
    <property type="term" value="F:oxidoreductase activity, acting on paired donors, with incorporation or reduction of molecular oxygen"/>
    <property type="evidence" value="ECO:0007669"/>
    <property type="project" value="InterPro"/>
</dbReference>
<protein>
    <recommendedName>
        <fullName evidence="12">Cytochrome P450</fullName>
    </recommendedName>
</protein>
<evidence type="ECO:0000256" key="6">
    <source>
        <dbReference type="ARBA" id="ARBA00023004"/>
    </source>
</evidence>
<keyword evidence="9" id="KW-1133">Transmembrane helix</keyword>
<feature type="binding site" description="axial binding residue" evidence="8">
    <location>
        <position position="430"/>
    </location>
    <ligand>
        <name>heme</name>
        <dbReference type="ChEBI" id="CHEBI:30413"/>
    </ligand>
    <ligandPart>
        <name>Fe</name>
        <dbReference type="ChEBI" id="CHEBI:18248"/>
    </ligandPart>
</feature>
<keyword evidence="11" id="KW-1185">Reference proteome</keyword>
<dbReference type="Pfam" id="PF00067">
    <property type="entry name" value="p450"/>
    <property type="match status" value="1"/>
</dbReference>
<dbReference type="PANTHER" id="PTHR24305">
    <property type="entry name" value="CYTOCHROME P450"/>
    <property type="match status" value="1"/>
</dbReference>
<organism evidence="10 11">
    <name type="scientific">Diatrype stigma</name>
    <dbReference type="NCBI Taxonomy" id="117547"/>
    <lineage>
        <taxon>Eukaryota</taxon>
        <taxon>Fungi</taxon>
        <taxon>Dikarya</taxon>
        <taxon>Ascomycota</taxon>
        <taxon>Pezizomycotina</taxon>
        <taxon>Sordariomycetes</taxon>
        <taxon>Xylariomycetidae</taxon>
        <taxon>Xylariales</taxon>
        <taxon>Diatrypaceae</taxon>
        <taxon>Diatrype</taxon>
    </lineage>
</organism>
<dbReference type="AlphaFoldDB" id="A0AAN9U8R4"/>
<keyword evidence="5" id="KW-0560">Oxidoreductase</keyword>
<evidence type="ECO:0000256" key="5">
    <source>
        <dbReference type="ARBA" id="ARBA00023002"/>
    </source>
</evidence>
<keyword evidence="7" id="KW-0503">Monooxygenase</keyword>
<dbReference type="InterPro" id="IPR001128">
    <property type="entry name" value="Cyt_P450"/>
</dbReference>
<evidence type="ECO:0008006" key="12">
    <source>
        <dbReference type="Google" id="ProtNLM"/>
    </source>
</evidence>
<dbReference type="PANTHER" id="PTHR24305:SF77">
    <property type="entry name" value="CYTOCHROME P450 MONOOXYGENASE"/>
    <property type="match status" value="1"/>
</dbReference>
<dbReference type="InterPro" id="IPR036396">
    <property type="entry name" value="Cyt_P450_sf"/>
</dbReference>
<keyword evidence="4 8" id="KW-0479">Metal-binding</keyword>
<reference evidence="10 11" key="1">
    <citation type="submission" date="2024-02" db="EMBL/GenBank/DDBJ databases">
        <title>De novo assembly and annotation of 12 fungi associated with fruit tree decline syndrome in Ontario, Canada.</title>
        <authorList>
            <person name="Sulman M."/>
            <person name="Ellouze W."/>
            <person name="Ilyukhin E."/>
        </authorList>
    </citation>
    <scope>NUCLEOTIDE SEQUENCE [LARGE SCALE GENOMIC DNA]</scope>
    <source>
        <strain evidence="10 11">M11/M66-122</strain>
    </source>
</reference>
<dbReference type="SUPFAM" id="SSF48264">
    <property type="entry name" value="Cytochrome P450"/>
    <property type="match status" value="1"/>
</dbReference>
<dbReference type="EMBL" id="JAKJXP020000131">
    <property type="protein sequence ID" value="KAK7743694.1"/>
    <property type="molecule type" value="Genomic_DNA"/>
</dbReference>
<evidence type="ECO:0000313" key="10">
    <source>
        <dbReference type="EMBL" id="KAK7743694.1"/>
    </source>
</evidence>
<comment type="cofactor">
    <cofactor evidence="1 8">
        <name>heme</name>
        <dbReference type="ChEBI" id="CHEBI:30413"/>
    </cofactor>
</comment>
<proteinExistence type="inferred from homology"/>
<dbReference type="InterPro" id="IPR002401">
    <property type="entry name" value="Cyt_P450_E_grp-I"/>
</dbReference>
<dbReference type="GO" id="GO:0020037">
    <property type="term" value="F:heme binding"/>
    <property type="evidence" value="ECO:0007669"/>
    <property type="project" value="InterPro"/>
</dbReference>
<name>A0AAN9U8R4_9PEZI</name>
<evidence type="ECO:0000256" key="3">
    <source>
        <dbReference type="ARBA" id="ARBA00022617"/>
    </source>
</evidence>
<evidence type="ECO:0000256" key="1">
    <source>
        <dbReference type="ARBA" id="ARBA00001971"/>
    </source>
</evidence>
<evidence type="ECO:0000256" key="8">
    <source>
        <dbReference type="PIRSR" id="PIRSR602401-1"/>
    </source>
</evidence>
<sequence length="455" mass="51207">MFEVFIPSTKNALLLAVVAIPLWYITTAFASWYRLRHIPGPLLGSFSYAYLARMAISANEEEIYRDINKKYGPLVRVGPNELLTDDPEVLRRTGAVRGKYGKDSWYISARFNPYQDIDGAAHDRMKAQTAPAYNGRDIESLEPCVDEQLNTFLDLIRSKYATNLDVYGNPPLLEFSSVVSYLTVDVITRALFGKEFGYLKAEADTYGFIEELRSHFPTLAYMLDVRWLRAVAFSKTFLKLFGPKTTDKMGTGKLMGVAAQFMDERFKGDPKEKADMLVSEPLNSCSETTASVIRITMLYLMSSPPTYQKFKAMIKEAIDAGSVSSPITVAEARRLPFLQAVIYEGLRIRAPATGLYPKSVPEGGETILGYFVPAGTAIGMNAPAMVKAPAVFGRDIEVFRPERFLEADDDKRSHMEHEVEMVFGYGRYMCAGKPLAFMELNKVLFELMRHFDFHT</sequence>
<feature type="transmembrane region" description="Helical" evidence="9">
    <location>
        <begin position="12"/>
        <end position="33"/>
    </location>
</feature>
<dbReference type="Gene3D" id="1.10.630.10">
    <property type="entry name" value="Cytochrome P450"/>
    <property type="match status" value="1"/>
</dbReference>
<dbReference type="Proteomes" id="UP001320420">
    <property type="component" value="Unassembled WGS sequence"/>
</dbReference>
<evidence type="ECO:0000313" key="11">
    <source>
        <dbReference type="Proteomes" id="UP001320420"/>
    </source>
</evidence>
<dbReference type="PRINTS" id="PR00463">
    <property type="entry name" value="EP450I"/>
</dbReference>
<accession>A0AAN9U8R4</accession>
<dbReference type="PRINTS" id="PR00385">
    <property type="entry name" value="P450"/>
</dbReference>
<keyword evidence="9" id="KW-0812">Transmembrane</keyword>
<gene>
    <name evidence="10" type="ORF">SLS62_010471</name>
</gene>
<comment type="similarity">
    <text evidence="2">Belongs to the cytochrome P450 family.</text>
</comment>
<evidence type="ECO:0000256" key="7">
    <source>
        <dbReference type="ARBA" id="ARBA00023033"/>
    </source>
</evidence>
<dbReference type="InterPro" id="IPR050121">
    <property type="entry name" value="Cytochrome_P450_monoxygenase"/>
</dbReference>
<evidence type="ECO:0000256" key="4">
    <source>
        <dbReference type="ARBA" id="ARBA00022723"/>
    </source>
</evidence>
<evidence type="ECO:0000256" key="9">
    <source>
        <dbReference type="SAM" id="Phobius"/>
    </source>
</evidence>